<dbReference type="Gene3D" id="1.25.40.10">
    <property type="entry name" value="Tetratricopeptide repeat domain"/>
    <property type="match status" value="1"/>
</dbReference>
<dbReference type="Pfam" id="PF12770">
    <property type="entry name" value="CHAT"/>
    <property type="match status" value="1"/>
</dbReference>
<dbReference type="InterPro" id="IPR019734">
    <property type="entry name" value="TPR_rpt"/>
</dbReference>
<dbReference type="InterPro" id="IPR024983">
    <property type="entry name" value="CHAT_dom"/>
</dbReference>
<sequence length="1042" mass="115341">MQSRGNGSGSARHLVSSSLSCAGVGYSPIYPSWFSQDCAAGMGLALITPVDSSLLISVKTCTKINKWLIKTEHAVRSCDMIERIDCNAMDRMKPFALRVVLMISTLAIVANGIQARCAHAIVANSNNEEKSNIAEPDSRPIFFRLVSEANEKCKKHELEKKELDLRDAESLFLKARSLAKKGRDGNGIRSLVDLQYIQNCLVKRNDWDAIIQLAAEIKESVGEYKTELEKSLYLDSLDWGGWALYKRGEIEKAIDSREEILRLGPAEPNWSLNHLILIIEQTVGIASEANKFEKADQLITKGDQLVSKMQAGEEKDRLTAEVSILLMKSISMQRRSDYLGGLKMARQAEMIIKSSKQPPMYQYLMYRIYANEGSSYEGLDKYVQALEAFQSSLKCAEKIFGSNSREVAVGYLNIASQYNEIGKYQEAISALMKANGIAVDVLGNNDPDTINIHQLMAAVKFNMRKTGIAELAAQSAEISESERIQKITKVYDPFIGQMELNKAAMLIDLGKAEEAFLIAKSGVTKISESIQTILPRLSERERVGAANSIEGDIQAIYSYMKKMNGFGKANELALFARINTHGLIQELARRQVVLNPGDKQGKQLIKELDELHQRGVNELVSPSRKEELNLKKNEFERELYSRIPALRPLLVSSEDIGKKMGSGGILIELVKYRPWDISKPRSERWSNARYLALVYSARLNTSYFDLGEAKEIDKIVDEALVSAQENLSDSTEQLNRVEALVFKPLMKIIAPYKEIYLVPDGELHRVPFAALSIFQSRLKKLRLLTTSRELVLEKSNSSSTGKPVIFANPNYNKGLSGEPHTNAGKKDNERGSISGWAILPGSLVEGRQIADTLKGELVTGDEATDTRLKAMKSPNILHLATHGFFYRAEKASSDDPMSHSGVVLAGANAGLTGNNFGSGVLTASSVSLLNLTGTELVVLSACETANGTIQSGEGVYGLQRALSIAGSHSTLLSLWKVDDNATAAFMNIFYKRLKTGEARSEALINTQSDFREGRLSKEKGWQNPYYWAAWQLTGDWRPIAGL</sequence>
<dbReference type="SUPFAM" id="SSF48452">
    <property type="entry name" value="TPR-like"/>
    <property type="match status" value="1"/>
</dbReference>
<dbReference type="PANTHER" id="PTHR10098">
    <property type="entry name" value="RAPSYN-RELATED"/>
    <property type="match status" value="1"/>
</dbReference>
<dbReference type="AlphaFoldDB" id="A0A2P7MZB5"/>
<organism evidence="3 4">
    <name type="scientific">Cyanobium usitatum str. Tous</name>
    <dbReference type="NCBI Taxonomy" id="2116684"/>
    <lineage>
        <taxon>Bacteria</taxon>
        <taxon>Bacillati</taxon>
        <taxon>Cyanobacteriota</taxon>
        <taxon>Cyanophyceae</taxon>
        <taxon>Synechococcales</taxon>
        <taxon>Prochlorococcaceae</taxon>
        <taxon>Cyanobium</taxon>
    </lineage>
</organism>
<dbReference type="Proteomes" id="UP000243002">
    <property type="component" value="Unassembled WGS sequence"/>
</dbReference>
<comment type="caution">
    <text evidence="3">The sequence shown here is derived from an EMBL/GenBank/DDBJ whole genome shotgun (WGS) entry which is preliminary data.</text>
</comment>
<evidence type="ECO:0000256" key="1">
    <source>
        <dbReference type="SAM" id="MobiDB-lite"/>
    </source>
</evidence>
<evidence type="ECO:0000313" key="3">
    <source>
        <dbReference type="EMBL" id="PSJ06547.1"/>
    </source>
</evidence>
<dbReference type="PANTHER" id="PTHR10098:SF108">
    <property type="entry name" value="TETRATRICOPEPTIDE REPEAT PROTEIN 28"/>
    <property type="match status" value="1"/>
</dbReference>
<evidence type="ECO:0000313" key="4">
    <source>
        <dbReference type="Proteomes" id="UP000243002"/>
    </source>
</evidence>
<gene>
    <name evidence="3" type="ORF">C7K55_03620</name>
</gene>
<proteinExistence type="predicted"/>
<accession>A0A2P7MZB5</accession>
<reference evidence="3 4" key="1">
    <citation type="journal article" date="2018" name="Environ. Microbiol.">
        <title>Ecological and genomic features of two widespread freshwater picocyanobacteria.</title>
        <authorList>
            <person name="Cabello-Yeves P.J."/>
            <person name="Picazo A."/>
            <person name="Camacho A."/>
            <person name="Callieri C."/>
            <person name="Rosselli R."/>
            <person name="Roda-Garcia J.J."/>
            <person name="Coutinho F.H."/>
            <person name="Rodriguez-Valera F."/>
        </authorList>
    </citation>
    <scope>NUCLEOTIDE SEQUENCE [LARGE SCALE GENOMIC DNA]</scope>
    <source>
        <strain evidence="3 4">Tous</strain>
    </source>
</reference>
<dbReference type="SMART" id="SM00028">
    <property type="entry name" value="TPR"/>
    <property type="match status" value="2"/>
</dbReference>
<dbReference type="Pfam" id="PF13424">
    <property type="entry name" value="TPR_12"/>
    <property type="match status" value="1"/>
</dbReference>
<evidence type="ECO:0000259" key="2">
    <source>
        <dbReference type="Pfam" id="PF12770"/>
    </source>
</evidence>
<protein>
    <recommendedName>
        <fullName evidence="2">CHAT domain-containing protein</fullName>
    </recommendedName>
</protein>
<name>A0A2P7MZB5_9CYAN</name>
<dbReference type="EMBL" id="PXXO01000003">
    <property type="protein sequence ID" value="PSJ06547.1"/>
    <property type="molecule type" value="Genomic_DNA"/>
</dbReference>
<dbReference type="InterPro" id="IPR011990">
    <property type="entry name" value="TPR-like_helical_dom_sf"/>
</dbReference>
<feature type="domain" description="CHAT" evidence="2">
    <location>
        <begin position="736"/>
        <end position="1035"/>
    </location>
</feature>
<feature type="region of interest" description="Disordered" evidence="1">
    <location>
        <begin position="810"/>
        <end position="829"/>
    </location>
</feature>
<keyword evidence="4" id="KW-1185">Reference proteome</keyword>